<sequence length="370" mass="42805">MLLYVMLQVSARKLVRALFNNLSMNEQIFQPNECIIKQNIPVESYKCKCPLIRDEVYGLCADEHDVTNMPCSRAEKEVLCYQHLQYHHNLSSRAAKKIVLALLSCTNSRTKLFHVKDLVTQSKCAVRKLKCKCPLVSRHIYGDRADQQIFVFHHLTYFHKMNGKAATKLIRALLSNKDPLEKLFHYDEVIISTLTSPDGNSNLTHNVTQQKPKRSRKSLNKNLNNSYLDQMLQQQQQQQQQHNNQQQQQLQIQHQQQLHAYNNIQQHQFNQTHFVESLHQELGDMRTKYQSLLNAMNTSALSMNLVQDSSLMQKVPNGVKMEEPENVPLDCSGKSNVLKMNAHTTMPCQMTYSYNNGMGNTLDLNPYQLF</sequence>
<dbReference type="EMBL" id="CAJNOQ010001093">
    <property type="protein sequence ID" value="CAF0867391.1"/>
    <property type="molecule type" value="Genomic_DNA"/>
</dbReference>
<evidence type="ECO:0000313" key="5">
    <source>
        <dbReference type="EMBL" id="CAF3664046.1"/>
    </source>
</evidence>
<dbReference type="AlphaFoldDB" id="A0A813X9P5"/>
<feature type="region of interest" description="Disordered" evidence="1">
    <location>
        <begin position="232"/>
        <end position="251"/>
    </location>
</feature>
<evidence type="ECO:0000313" key="2">
    <source>
        <dbReference type="EMBL" id="CAF0867391.1"/>
    </source>
</evidence>
<dbReference type="Proteomes" id="UP000663829">
    <property type="component" value="Unassembled WGS sequence"/>
</dbReference>
<dbReference type="EMBL" id="CAJNOK010002919">
    <property type="protein sequence ID" value="CAF0880271.1"/>
    <property type="molecule type" value="Genomic_DNA"/>
</dbReference>
<evidence type="ECO:0000313" key="3">
    <source>
        <dbReference type="EMBL" id="CAF0880271.1"/>
    </source>
</evidence>
<dbReference type="OrthoDB" id="9973752at2759"/>
<dbReference type="EMBL" id="CAJOBC010001093">
    <property type="protein sequence ID" value="CAF3654842.1"/>
    <property type="molecule type" value="Genomic_DNA"/>
</dbReference>
<evidence type="ECO:0000313" key="6">
    <source>
        <dbReference type="Proteomes" id="UP000663829"/>
    </source>
</evidence>
<protein>
    <submittedName>
        <fullName evidence="2">Uncharacterized protein</fullName>
    </submittedName>
</protein>
<reference evidence="2" key="1">
    <citation type="submission" date="2021-02" db="EMBL/GenBank/DDBJ databases">
        <authorList>
            <person name="Nowell W R."/>
        </authorList>
    </citation>
    <scope>NUCLEOTIDE SEQUENCE</scope>
</reference>
<dbReference type="Proteomes" id="UP000677228">
    <property type="component" value="Unassembled WGS sequence"/>
</dbReference>
<proteinExistence type="predicted"/>
<dbReference type="Proteomes" id="UP000682733">
    <property type="component" value="Unassembled WGS sequence"/>
</dbReference>
<evidence type="ECO:0000313" key="4">
    <source>
        <dbReference type="EMBL" id="CAF3654842.1"/>
    </source>
</evidence>
<dbReference type="EMBL" id="CAJOBA010002920">
    <property type="protein sequence ID" value="CAF3664046.1"/>
    <property type="molecule type" value="Genomic_DNA"/>
</dbReference>
<organism evidence="2 6">
    <name type="scientific">Didymodactylos carnosus</name>
    <dbReference type="NCBI Taxonomy" id="1234261"/>
    <lineage>
        <taxon>Eukaryota</taxon>
        <taxon>Metazoa</taxon>
        <taxon>Spiralia</taxon>
        <taxon>Gnathifera</taxon>
        <taxon>Rotifera</taxon>
        <taxon>Eurotatoria</taxon>
        <taxon>Bdelloidea</taxon>
        <taxon>Philodinida</taxon>
        <taxon>Philodinidae</taxon>
        <taxon>Didymodactylos</taxon>
    </lineage>
</organism>
<keyword evidence="6" id="KW-1185">Reference proteome</keyword>
<name>A0A813X9P5_9BILA</name>
<dbReference type="Proteomes" id="UP000681722">
    <property type="component" value="Unassembled WGS sequence"/>
</dbReference>
<accession>A0A813X9P5</accession>
<gene>
    <name evidence="2" type="ORF">GPM918_LOCUS6913</name>
    <name evidence="3" type="ORF">OVA965_LOCUS8583</name>
    <name evidence="4" type="ORF">SRO942_LOCUS6913</name>
    <name evidence="5" type="ORF">TMI583_LOCUS8579</name>
</gene>
<comment type="caution">
    <text evidence="2">The sequence shown here is derived from an EMBL/GenBank/DDBJ whole genome shotgun (WGS) entry which is preliminary data.</text>
</comment>
<evidence type="ECO:0000256" key="1">
    <source>
        <dbReference type="SAM" id="MobiDB-lite"/>
    </source>
</evidence>